<dbReference type="Pfam" id="PF04055">
    <property type="entry name" value="Radical_SAM"/>
    <property type="match status" value="1"/>
</dbReference>
<dbReference type="CDD" id="cd01335">
    <property type="entry name" value="Radical_SAM"/>
    <property type="match status" value="1"/>
</dbReference>
<evidence type="ECO:0000259" key="4">
    <source>
        <dbReference type="PROSITE" id="PS51918"/>
    </source>
</evidence>
<evidence type="ECO:0000256" key="3">
    <source>
        <dbReference type="ARBA" id="ARBA00023014"/>
    </source>
</evidence>
<dbReference type="SFLD" id="SFLDG01084">
    <property type="entry name" value="Uncharacterised_Radical_SAM_Su"/>
    <property type="match status" value="1"/>
</dbReference>
<dbReference type="RefSeq" id="WP_277531179.1">
    <property type="nucleotide sequence ID" value="NZ_JAPDIA010000003.1"/>
</dbReference>
<gene>
    <name evidence="5" type="ORF">OMP40_10470</name>
</gene>
<keyword evidence="2" id="KW-0408">Iron</keyword>
<sequence>MNPTQYLPMRAKTILNAVNAPSMPFDWSINPYRGCQHGCSFCYARSTHAFLGEAADDAFQHRIFYKDDAPTILRAQLQRMRARGKLPSHVAIGTATDPYQQLEAKAKLTRGCLETLAEFGVGVSITTRSPLVLRDLDLLRALPGVSVNISVHTLDTRIWRTFEPSTPSPARRLECARTLTEAGIRVHAFAAPMLPLLTDGEADTEALVEALANAGVRYMMSSFLRLSTPEVKSWFFSVLRSAHPELAEAYGKLYWHSARLPDSYRRPVYSRIASQMKRYGLSEIGAMEVPKGDAAYVLGSVSGAAPPATAASPHLPTTASPLSSKVVDLPCQPVQLALF</sequence>
<dbReference type="EMBL" id="JAPDIA010000003">
    <property type="protein sequence ID" value="MDG0809714.1"/>
    <property type="molecule type" value="Genomic_DNA"/>
</dbReference>
<dbReference type="SUPFAM" id="SSF102114">
    <property type="entry name" value="Radical SAM enzymes"/>
    <property type="match status" value="1"/>
</dbReference>
<feature type="domain" description="Radical SAM core" evidence="4">
    <location>
        <begin position="19"/>
        <end position="271"/>
    </location>
</feature>
<evidence type="ECO:0000256" key="2">
    <source>
        <dbReference type="ARBA" id="ARBA00023004"/>
    </source>
</evidence>
<dbReference type="PANTHER" id="PTHR43432:SF3">
    <property type="entry name" value="SLR0285 PROTEIN"/>
    <property type="match status" value="1"/>
</dbReference>
<evidence type="ECO:0000256" key="1">
    <source>
        <dbReference type="ARBA" id="ARBA00022723"/>
    </source>
</evidence>
<accession>A0A9X4QSV9</accession>
<dbReference type="Gene3D" id="3.80.30.30">
    <property type="match status" value="1"/>
</dbReference>
<dbReference type="InterPro" id="IPR058240">
    <property type="entry name" value="rSAM_sf"/>
</dbReference>
<keyword evidence="3" id="KW-0411">Iron-sulfur</keyword>
<dbReference type="GO" id="GO:0051536">
    <property type="term" value="F:iron-sulfur cluster binding"/>
    <property type="evidence" value="ECO:0007669"/>
    <property type="project" value="UniProtKB-KW"/>
</dbReference>
<evidence type="ECO:0000313" key="6">
    <source>
        <dbReference type="Proteomes" id="UP001153404"/>
    </source>
</evidence>
<dbReference type="PANTHER" id="PTHR43432">
    <property type="entry name" value="SLR0285 PROTEIN"/>
    <property type="match status" value="1"/>
</dbReference>
<comment type="caution">
    <text evidence="5">The sequence shown here is derived from an EMBL/GenBank/DDBJ whole genome shotgun (WGS) entry which is preliminary data.</text>
</comment>
<dbReference type="InterPro" id="IPR007197">
    <property type="entry name" value="rSAM"/>
</dbReference>
<reference evidence="5" key="1">
    <citation type="submission" date="2022-10" db="EMBL/GenBank/DDBJ databases">
        <title>Comparative genomic analysis of Cohnella hashimotonis sp. nov., isolated from the International Space Station.</title>
        <authorList>
            <person name="Simpson A."/>
            <person name="Venkateswaran K."/>
        </authorList>
    </citation>
    <scope>NUCLEOTIDE SEQUENCE</scope>
    <source>
        <strain evidence="5">DSM 28161</strain>
    </source>
</reference>
<dbReference type="PROSITE" id="PS51918">
    <property type="entry name" value="RADICAL_SAM"/>
    <property type="match status" value="1"/>
</dbReference>
<dbReference type="SMART" id="SM00729">
    <property type="entry name" value="Elp3"/>
    <property type="match status" value="1"/>
</dbReference>
<keyword evidence="1" id="KW-0479">Metal-binding</keyword>
<name>A0A9X4QSV9_9BACL</name>
<evidence type="ECO:0000313" key="5">
    <source>
        <dbReference type="EMBL" id="MDG0809714.1"/>
    </source>
</evidence>
<organism evidence="5 6">
    <name type="scientific">Cohnella rhizosphaerae</name>
    <dbReference type="NCBI Taxonomy" id="1457232"/>
    <lineage>
        <taxon>Bacteria</taxon>
        <taxon>Bacillati</taxon>
        <taxon>Bacillota</taxon>
        <taxon>Bacilli</taxon>
        <taxon>Bacillales</taxon>
        <taxon>Paenibacillaceae</taxon>
        <taxon>Cohnella</taxon>
    </lineage>
</organism>
<protein>
    <submittedName>
        <fullName evidence="5">Radical SAM protein</fullName>
    </submittedName>
</protein>
<dbReference type="GO" id="GO:0046872">
    <property type="term" value="F:metal ion binding"/>
    <property type="evidence" value="ECO:0007669"/>
    <property type="project" value="UniProtKB-KW"/>
</dbReference>
<keyword evidence="6" id="KW-1185">Reference proteome</keyword>
<dbReference type="InterPro" id="IPR006638">
    <property type="entry name" value="Elp3/MiaA/NifB-like_rSAM"/>
</dbReference>
<dbReference type="Proteomes" id="UP001153404">
    <property type="component" value="Unassembled WGS sequence"/>
</dbReference>
<dbReference type="InterPro" id="IPR040086">
    <property type="entry name" value="MJ0683-like"/>
</dbReference>
<dbReference type="SFLD" id="SFLDS00029">
    <property type="entry name" value="Radical_SAM"/>
    <property type="match status" value="1"/>
</dbReference>
<proteinExistence type="predicted"/>
<dbReference type="AlphaFoldDB" id="A0A9X4QSV9"/>
<dbReference type="GO" id="GO:0003824">
    <property type="term" value="F:catalytic activity"/>
    <property type="evidence" value="ECO:0007669"/>
    <property type="project" value="InterPro"/>
</dbReference>